<protein>
    <submittedName>
        <fullName evidence="1">Uncharacterized protein</fullName>
    </submittedName>
</protein>
<dbReference type="Proteomes" id="UP001057402">
    <property type="component" value="Chromosome 7"/>
</dbReference>
<reference evidence="2" key="1">
    <citation type="journal article" date="2023" name="Front. Plant Sci.">
        <title>Chromosomal-level genome assembly of Melastoma candidum provides insights into trichome evolution.</title>
        <authorList>
            <person name="Zhong Y."/>
            <person name="Wu W."/>
            <person name="Sun C."/>
            <person name="Zou P."/>
            <person name="Liu Y."/>
            <person name="Dai S."/>
            <person name="Zhou R."/>
        </authorList>
    </citation>
    <scope>NUCLEOTIDE SEQUENCE [LARGE SCALE GENOMIC DNA]</scope>
</reference>
<evidence type="ECO:0000313" key="2">
    <source>
        <dbReference type="Proteomes" id="UP001057402"/>
    </source>
</evidence>
<gene>
    <name evidence="1" type="ORF">MLD38_027195</name>
</gene>
<sequence>MEESQFPKLEPHQFPFSLNPLPCSPTTSTTPHSMIFFPTPPTSILDLGYGFSFGPSNPYQNHPLYDQWLKLDPSVVDLPTGVSFGGGGGGGGPVSARSRMMYKHLKASYKMGRSGSSVGKMYRGVRQRHWGKWVAEIRLPRNRTRIWLGTFDTAKEAAVAYDTAAYILRGDHANLNFPGSKHTAGANTATAVLLESKIQALSKGVHASSRATKAPKRGGKSGDKVPGEDWERKEGLGNPEGGNEMGTGSKAEEIGRDEGDGGGTLLQLSRLPSLDMEVIWDAVFVSSDSSSS</sequence>
<organism evidence="1 2">
    <name type="scientific">Melastoma candidum</name>
    <dbReference type="NCBI Taxonomy" id="119954"/>
    <lineage>
        <taxon>Eukaryota</taxon>
        <taxon>Viridiplantae</taxon>
        <taxon>Streptophyta</taxon>
        <taxon>Embryophyta</taxon>
        <taxon>Tracheophyta</taxon>
        <taxon>Spermatophyta</taxon>
        <taxon>Magnoliopsida</taxon>
        <taxon>eudicotyledons</taxon>
        <taxon>Gunneridae</taxon>
        <taxon>Pentapetalae</taxon>
        <taxon>rosids</taxon>
        <taxon>malvids</taxon>
        <taxon>Myrtales</taxon>
        <taxon>Melastomataceae</taxon>
        <taxon>Melastomatoideae</taxon>
        <taxon>Melastomateae</taxon>
        <taxon>Melastoma</taxon>
    </lineage>
</organism>
<dbReference type="EMBL" id="CM042886">
    <property type="protein sequence ID" value="KAI4342585.1"/>
    <property type="molecule type" value="Genomic_DNA"/>
</dbReference>
<name>A0ACB9P1W2_9MYRT</name>
<accession>A0ACB9P1W2</accession>
<keyword evidence="2" id="KW-1185">Reference proteome</keyword>
<proteinExistence type="predicted"/>
<evidence type="ECO:0000313" key="1">
    <source>
        <dbReference type="EMBL" id="KAI4342585.1"/>
    </source>
</evidence>
<comment type="caution">
    <text evidence="1">The sequence shown here is derived from an EMBL/GenBank/DDBJ whole genome shotgun (WGS) entry which is preliminary data.</text>
</comment>